<dbReference type="EMBL" id="VFRQ01000002">
    <property type="protein sequence ID" value="TPE45282.1"/>
    <property type="molecule type" value="Genomic_DNA"/>
</dbReference>
<dbReference type="Proteomes" id="UP000316727">
    <property type="component" value="Unassembled WGS sequence"/>
</dbReference>
<evidence type="ECO:0000256" key="2">
    <source>
        <dbReference type="SAM" id="MobiDB-lite"/>
    </source>
</evidence>
<comment type="caution">
    <text evidence="3">The sequence shown here is derived from an EMBL/GenBank/DDBJ whole genome shotgun (WGS) entry which is preliminary data.</text>
</comment>
<feature type="region of interest" description="Disordered" evidence="2">
    <location>
        <begin position="176"/>
        <end position="197"/>
    </location>
</feature>
<gene>
    <name evidence="3" type="ORF">FJM65_04380</name>
</gene>
<name>A0A501W972_9BACT</name>
<evidence type="ECO:0000313" key="4">
    <source>
        <dbReference type="Proteomes" id="UP000316727"/>
    </source>
</evidence>
<organism evidence="3 4">
    <name type="scientific">Pontibacter mangrovi</name>
    <dbReference type="NCBI Taxonomy" id="2589816"/>
    <lineage>
        <taxon>Bacteria</taxon>
        <taxon>Pseudomonadati</taxon>
        <taxon>Bacteroidota</taxon>
        <taxon>Cytophagia</taxon>
        <taxon>Cytophagales</taxon>
        <taxon>Hymenobacteraceae</taxon>
        <taxon>Pontibacter</taxon>
    </lineage>
</organism>
<feature type="region of interest" description="Disordered" evidence="2">
    <location>
        <begin position="130"/>
        <end position="161"/>
    </location>
</feature>
<keyword evidence="1" id="KW-0175">Coiled coil</keyword>
<proteinExistence type="predicted"/>
<evidence type="ECO:0000313" key="3">
    <source>
        <dbReference type="EMBL" id="TPE45282.1"/>
    </source>
</evidence>
<feature type="coiled-coil region" evidence="1">
    <location>
        <begin position="23"/>
        <end position="57"/>
    </location>
</feature>
<feature type="coiled-coil region" evidence="1">
    <location>
        <begin position="320"/>
        <end position="347"/>
    </location>
</feature>
<dbReference type="OrthoDB" id="114754at2"/>
<accession>A0A501W972</accession>
<sequence>MPQSHQLARQITPQITSPGEHELNKLQQEFNQKTALIDQLKQELAAKHQSINLAQKRIEKELRPIIEQQLEKRVELARTLDEAYALALFSYREKEKLAALIENIAFELITNYERRDMIELHDRYAESTYKEKTTYSDEDAPDLDESIAEDEPGTEDDFESLDDYERIQADLDREMAQREQEKQNRQKSRKTKAQLAKEAQAKAELSNISKASRRVYTELAKQLHPDRELDETKRAWKEEAMKRVTQAYRHDDFFELLRLQLEFMQEQGQALHQLPEEQLQYYVKILTDQVDALKAELQDFLFGPNAGFYSRFGGTPKQMDQKFKSAREDLNRELEQLKQNLRTLQNDPQMIRVLLK</sequence>
<evidence type="ECO:0000256" key="1">
    <source>
        <dbReference type="SAM" id="Coils"/>
    </source>
</evidence>
<feature type="compositionally biased region" description="Acidic residues" evidence="2">
    <location>
        <begin position="136"/>
        <end position="161"/>
    </location>
</feature>
<dbReference type="AlphaFoldDB" id="A0A501W972"/>
<reference evidence="3 4" key="1">
    <citation type="submission" date="2019-06" db="EMBL/GenBank/DDBJ databases">
        <title>A novel bacterium of genus Pontibacter, isolated from marine sediment.</title>
        <authorList>
            <person name="Huang H."/>
            <person name="Mo K."/>
            <person name="Hu Y."/>
        </authorList>
    </citation>
    <scope>NUCLEOTIDE SEQUENCE [LARGE SCALE GENOMIC DNA]</scope>
    <source>
        <strain evidence="3 4">HB172049</strain>
    </source>
</reference>
<keyword evidence="4" id="KW-1185">Reference proteome</keyword>
<protein>
    <submittedName>
        <fullName evidence="3">J domain-containing protein</fullName>
    </submittedName>
</protein>
<dbReference type="RefSeq" id="WP_140619849.1">
    <property type="nucleotide sequence ID" value="NZ_VFRQ01000002.1"/>
</dbReference>